<feature type="compositionally biased region" description="Polar residues" evidence="1">
    <location>
        <begin position="118"/>
        <end position="133"/>
    </location>
</feature>
<keyword evidence="3" id="KW-1185">Reference proteome</keyword>
<feature type="compositionally biased region" description="Basic and acidic residues" evidence="1">
    <location>
        <begin position="157"/>
        <end position="170"/>
    </location>
</feature>
<evidence type="ECO:0000313" key="3">
    <source>
        <dbReference type="Proteomes" id="UP001444625"/>
    </source>
</evidence>
<comment type="caution">
    <text evidence="2">The sequence shown here is derived from an EMBL/GenBank/DDBJ whole genome shotgun (WGS) entry which is preliminary data.</text>
</comment>
<organism evidence="2 3">
    <name type="scientific">Ornithinibacillus xuwenensis</name>
    <dbReference type="NCBI Taxonomy" id="3144668"/>
    <lineage>
        <taxon>Bacteria</taxon>
        <taxon>Bacillati</taxon>
        <taxon>Bacillota</taxon>
        <taxon>Bacilli</taxon>
        <taxon>Bacillales</taxon>
        <taxon>Bacillaceae</taxon>
        <taxon>Ornithinibacillus</taxon>
    </lineage>
</organism>
<feature type="region of interest" description="Disordered" evidence="1">
    <location>
        <begin position="94"/>
        <end position="180"/>
    </location>
</feature>
<evidence type="ECO:0000256" key="1">
    <source>
        <dbReference type="SAM" id="MobiDB-lite"/>
    </source>
</evidence>
<proteinExistence type="predicted"/>
<accession>A0ABU9XHT0</accession>
<dbReference type="EMBL" id="JBDIML010000001">
    <property type="protein sequence ID" value="MEN2766684.1"/>
    <property type="molecule type" value="Genomic_DNA"/>
</dbReference>
<feature type="compositionally biased region" description="Basic residues" evidence="1">
    <location>
        <begin position="100"/>
        <end position="112"/>
    </location>
</feature>
<protein>
    <submittedName>
        <fullName evidence="2">Uncharacterized protein</fullName>
    </submittedName>
</protein>
<sequence>MGNHPAKACLLDDLQATKKGKILLLHIGKKVMPIKFVCVIKENSCLVGTTSDGCKLFLNSGCIIGISILEDWPITLSDKTLKLDHSNPKKLAIEADSSKRNSRNLTKSKKRYGLLDSPETTENTRNAINSGSTKFKRNRRDFVNPSDASSRNNRGALENRSDSRFRKNRGDSVNQSDIRASKNVSESINLKDTLESKSRTPLERKQSIANSLLDNSTTISNQSNSSIKQSGKFFTN</sequence>
<feature type="region of interest" description="Disordered" evidence="1">
    <location>
        <begin position="216"/>
        <end position="236"/>
    </location>
</feature>
<reference evidence="2 3" key="1">
    <citation type="submission" date="2024-05" db="EMBL/GenBank/DDBJ databases">
        <authorList>
            <person name="Haq I."/>
            <person name="Ullah Z."/>
            <person name="Ahmad R."/>
            <person name="Li M."/>
            <person name="Tong Y."/>
        </authorList>
    </citation>
    <scope>NUCLEOTIDE SEQUENCE [LARGE SCALE GENOMIC DNA]</scope>
    <source>
        <strain evidence="2 3">16A2E</strain>
    </source>
</reference>
<evidence type="ECO:0000313" key="2">
    <source>
        <dbReference type="EMBL" id="MEN2766684.1"/>
    </source>
</evidence>
<gene>
    <name evidence="2" type="ORF">ABC228_05735</name>
</gene>
<name>A0ABU9XHT0_9BACI</name>
<feature type="compositionally biased region" description="Polar residues" evidence="1">
    <location>
        <begin position="171"/>
        <end position="180"/>
    </location>
</feature>
<dbReference type="Proteomes" id="UP001444625">
    <property type="component" value="Unassembled WGS sequence"/>
</dbReference>
<dbReference type="RefSeq" id="WP_345824128.1">
    <property type="nucleotide sequence ID" value="NZ_JBDIML010000001.1"/>
</dbReference>